<keyword evidence="2" id="KW-1185">Reference proteome</keyword>
<evidence type="ECO:0000313" key="1">
    <source>
        <dbReference type="EMBL" id="OAX36906.1"/>
    </source>
</evidence>
<accession>A0A1B7MWC1</accession>
<evidence type="ECO:0000313" key="2">
    <source>
        <dbReference type="Proteomes" id="UP000092154"/>
    </source>
</evidence>
<sequence length="142" mass="16073">MCRYHVISFSLNETAILLMLNHKFTTVECWNIPQTRTPRSISFTVSLDLLYRLQCLYAPCTITPLIDTMRPAQFACLFIVAAVGMANPLMGIESRACKYVCLAECIPTMAEAQSHCPSNPIYTIPRQWQDTDACFTCCHCDH</sequence>
<dbReference type="EMBL" id="KV448385">
    <property type="protein sequence ID" value="OAX36906.1"/>
    <property type="molecule type" value="Genomic_DNA"/>
</dbReference>
<dbReference type="AlphaFoldDB" id="A0A1B7MWC1"/>
<name>A0A1B7MWC1_9AGAM</name>
<proteinExistence type="predicted"/>
<dbReference type="InParanoid" id="A0A1B7MWC1"/>
<dbReference type="Proteomes" id="UP000092154">
    <property type="component" value="Unassembled WGS sequence"/>
</dbReference>
<protein>
    <submittedName>
        <fullName evidence="1">Uncharacterized protein</fullName>
    </submittedName>
</protein>
<organism evidence="1 2">
    <name type="scientific">Rhizopogon vinicolor AM-OR11-026</name>
    <dbReference type="NCBI Taxonomy" id="1314800"/>
    <lineage>
        <taxon>Eukaryota</taxon>
        <taxon>Fungi</taxon>
        <taxon>Dikarya</taxon>
        <taxon>Basidiomycota</taxon>
        <taxon>Agaricomycotina</taxon>
        <taxon>Agaricomycetes</taxon>
        <taxon>Agaricomycetidae</taxon>
        <taxon>Boletales</taxon>
        <taxon>Suillineae</taxon>
        <taxon>Rhizopogonaceae</taxon>
        <taxon>Rhizopogon</taxon>
    </lineage>
</organism>
<reference evidence="1 2" key="1">
    <citation type="submission" date="2016-06" db="EMBL/GenBank/DDBJ databases">
        <title>Comparative genomics of the ectomycorrhizal sister species Rhizopogon vinicolor and Rhizopogon vesiculosus (Basidiomycota: Boletales) reveals a divergence of the mating type B locus.</title>
        <authorList>
            <consortium name="DOE Joint Genome Institute"/>
            <person name="Mujic A.B."/>
            <person name="Kuo A."/>
            <person name="Tritt A."/>
            <person name="Lipzen A."/>
            <person name="Chen C."/>
            <person name="Johnson J."/>
            <person name="Sharma A."/>
            <person name="Barry K."/>
            <person name="Grigoriev I.V."/>
            <person name="Spatafora J.W."/>
        </authorList>
    </citation>
    <scope>NUCLEOTIDE SEQUENCE [LARGE SCALE GENOMIC DNA]</scope>
    <source>
        <strain evidence="1 2">AM-OR11-026</strain>
    </source>
</reference>
<gene>
    <name evidence="1" type="ORF">K503DRAFT_269208</name>
</gene>